<dbReference type="GO" id="GO:0004674">
    <property type="term" value="F:protein serine/threonine kinase activity"/>
    <property type="evidence" value="ECO:0007669"/>
    <property type="project" value="UniProtKB-KW"/>
</dbReference>
<keyword evidence="16 28" id="KW-0067">ATP-binding</keyword>
<keyword evidence="22" id="KW-0449">Lipoprotein</keyword>
<evidence type="ECO:0000256" key="14">
    <source>
        <dbReference type="ARBA" id="ARBA00022777"/>
    </source>
</evidence>
<evidence type="ECO:0000256" key="12">
    <source>
        <dbReference type="ARBA" id="ARBA00022737"/>
    </source>
</evidence>
<keyword evidence="18" id="KW-0472">Membrane</keyword>
<feature type="domain" description="EF-hand" evidence="31">
    <location>
        <begin position="401"/>
        <end position="431"/>
    </location>
</feature>
<dbReference type="SUPFAM" id="SSF56112">
    <property type="entry name" value="Protein kinase-like (PK-like)"/>
    <property type="match status" value="1"/>
</dbReference>
<evidence type="ECO:0000256" key="3">
    <source>
        <dbReference type="ARBA" id="ARBA00004342"/>
    </source>
</evidence>
<evidence type="ECO:0000256" key="29">
    <source>
        <dbReference type="SAM" id="MobiDB-lite"/>
    </source>
</evidence>
<comment type="cofactor">
    <cofactor evidence="1">
        <name>Mg(2+)</name>
        <dbReference type="ChEBI" id="CHEBI:18420"/>
    </cofactor>
</comment>
<keyword evidence="20" id="KW-0564">Palmitate</keyword>
<organism evidence="32 33">
    <name type="scientific">Blepharisma stoltei</name>
    <dbReference type="NCBI Taxonomy" id="1481888"/>
    <lineage>
        <taxon>Eukaryota</taxon>
        <taxon>Sar</taxon>
        <taxon>Alveolata</taxon>
        <taxon>Ciliophora</taxon>
        <taxon>Postciliodesmatophora</taxon>
        <taxon>Heterotrichea</taxon>
        <taxon>Heterotrichida</taxon>
        <taxon>Blepharismidae</taxon>
        <taxon>Blepharisma</taxon>
    </lineage>
</organism>
<evidence type="ECO:0000313" key="32">
    <source>
        <dbReference type="EMBL" id="CAG9310554.1"/>
    </source>
</evidence>
<dbReference type="InterPro" id="IPR002048">
    <property type="entry name" value="EF_hand_dom"/>
</dbReference>
<dbReference type="GO" id="GO:0005524">
    <property type="term" value="F:ATP binding"/>
    <property type="evidence" value="ECO:0007669"/>
    <property type="project" value="UniProtKB-UniRule"/>
</dbReference>
<dbReference type="PROSITE" id="PS50222">
    <property type="entry name" value="EF_HAND_2"/>
    <property type="match status" value="4"/>
</dbReference>
<keyword evidence="15" id="KW-0106">Calcium</keyword>
<evidence type="ECO:0000259" key="30">
    <source>
        <dbReference type="PROSITE" id="PS50011"/>
    </source>
</evidence>
<evidence type="ECO:0000256" key="16">
    <source>
        <dbReference type="ARBA" id="ARBA00022840"/>
    </source>
</evidence>
<comment type="caution">
    <text evidence="32">The sequence shown here is derived from an EMBL/GenBank/DDBJ whole genome shotgun (WGS) entry which is preliminary data.</text>
</comment>
<dbReference type="GO" id="GO:0020002">
    <property type="term" value="C:host cell plasma membrane"/>
    <property type="evidence" value="ECO:0007669"/>
    <property type="project" value="UniProtKB-SubCell"/>
</dbReference>
<gene>
    <name evidence="32" type="ORF">BSTOLATCC_MIC1396</name>
</gene>
<dbReference type="GO" id="GO:0031514">
    <property type="term" value="C:motile cilium"/>
    <property type="evidence" value="ECO:0007669"/>
    <property type="project" value="UniProtKB-SubCell"/>
</dbReference>
<feature type="domain" description="EF-hand" evidence="31">
    <location>
        <begin position="361"/>
        <end position="396"/>
    </location>
</feature>
<dbReference type="InterPro" id="IPR018247">
    <property type="entry name" value="EF_Hand_1_Ca_BS"/>
</dbReference>
<dbReference type="InterPro" id="IPR017441">
    <property type="entry name" value="Protein_kinase_ATP_BS"/>
</dbReference>
<dbReference type="PROSITE" id="PS50011">
    <property type="entry name" value="PROTEIN_KINASE_DOM"/>
    <property type="match status" value="1"/>
</dbReference>
<keyword evidence="8" id="KW-0723">Serine/threonine-protein kinase</keyword>
<dbReference type="Gene3D" id="3.30.200.20">
    <property type="entry name" value="Phosphorylase Kinase, domain 1"/>
    <property type="match status" value="1"/>
</dbReference>
<keyword evidence="14" id="KW-0418">Kinase</keyword>
<keyword evidence="9" id="KW-0808">Transferase</keyword>
<comment type="catalytic activity">
    <reaction evidence="25">
        <text>L-seryl-[protein] + ATP = O-phospho-L-seryl-[protein] + ADP + H(+)</text>
        <dbReference type="Rhea" id="RHEA:17989"/>
        <dbReference type="Rhea" id="RHEA-COMP:9863"/>
        <dbReference type="Rhea" id="RHEA-COMP:11604"/>
        <dbReference type="ChEBI" id="CHEBI:15378"/>
        <dbReference type="ChEBI" id="CHEBI:29999"/>
        <dbReference type="ChEBI" id="CHEBI:30616"/>
        <dbReference type="ChEBI" id="CHEBI:83421"/>
        <dbReference type="ChEBI" id="CHEBI:456216"/>
        <dbReference type="EC" id="2.7.11.1"/>
    </reaction>
</comment>
<comment type="subcellular location">
    <subcellularLocation>
        <location evidence="3">Cell membrane</location>
        <topology evidence="3">Lipid-anchor</topology>
        <orientation evidence="3">Cytoplasmic side</orientation>
    </subcellularLocation>
    <subcellularLocation>
        <location evidence="2">Cell projection</location>
        <location evidence="2">Cilium</location>
        <location evidence="2">Flagellum</location>
    </subcellularLocation>
    <subcellularLocation>
        <location evidence="4">Host cell membrane</location>
        <topology evidence="4">Lipid-anchor</topology>
    </subcellularLocation>
    <subcellularLocation>
        <location evidence="26">Parasitophorous vacuole membrane</location>
        <topology evidence="26">Lipid-anchor</topology>
    </subcellularLocation>
</comment>
<evidence type="ECO:0000256" key="22">
    <source>
        <dbReference type="ARBA" id="ARBA00023288"/>
    </source>
</evidence>
<keyword evidence="21" id="KW-0966">Cell projection</keyword>
<dbReference type="FunFam" id="1.10.238.10:FF:000001">
    <property type="entry name" value="Calmodulin 1"/>
    <property type="match status" value="1"/>
</dbReference>
<keyword evidence="10" id="KW-0519">Myristate</keyword>
<feature type="compositionally biased region" description="Polar residues" evidence="29">
    <location>
        <begin position="1"/>
        <end position="12"/>
    </location>
</feature>
<name>A0AAU9IFL9_9CILI</name>
<dbReference type="SMART" id="SM00220">
    <property type="entry name" value="S_TKc"/>
    <property type="match status" value="1"/>
</dbReference>
<dbReference type="Gene3D" id="1.10.238.10">
    <property type="entry name" value="EF-hand"/>
    <property type="match status" value="2"/>
</dbReference>
<feature type="domain" description="EF-hand" evidence="31">
    <location>
        <begin position="432"/>
        <end position="467"/>
    </location>
</feature>
<dbReference type="InterPro" id="IPR011009">
    <property type="entry name" value="Kinase-like_dom_sf"/>
</dbReference>
<evidence type="ECO:0000256" key="17">
    <source>
        <dbReference type="ARBA" id="ARBA00022846"/>
    </source>
</evidence>
<evidence type="ECO:0000256" key="25">
    <source>
        <dbReference type="ARBA" id="ARBA00048679"/>
    </source>
</evidence>
<dbReference type="InterPro" id="IPR050205">
    <property type="entry name" value="CDPK_Ser/Thr_kinases"/>
</dbReference>
<dbReference type="InterPro" id="IPR000719">
    <property type="entry name" value="Prot_kinase_dom"/>
</dbReference>
<keyword evidence="17" id="KW-0282">Flagellum</keyword>
<evidence type="ECO:0000256" key="13">
    <source>
        <dbReference type="ARBA" id="ARBA00022741"/>
    </source>
</evidence>
<evidence type="ECO:0000259" key="31">
    <source>
        <dbReference type="PROSITE" id="PS50222"/>
    </source>
</evidence>
<evidence type="ECO:0000256" key="28">
    <source>
        <dbReference type="PROSITE-ProRule" id="PRU10141"/>
    </source>
</evidence>
<feature type="region of interest" description="Disordered" evidence="29">
    <location>
        <begin position="1"/>
        <end position="29"/>
    </location>
</feature>
<keyword evidence="13 28" id="KW-0547">Nucleotide-binding</keyword>
<comment type="similarity">
    <text evidence="23">Belongs to the protein kinase superfamily. Ser/Thr protein kinase family. CDPK subfamily.</text>
</comment>
<evidence type="ECO:0000313" key="33">
    <source>
        <dbReference type="Proteomes" id="UP001162131"/>
    </source>
</evidence>
<keyword evidence="11" id="KW-0479">Metal-binding</keyword>
<evidence type="ECO:0000256" key="4">
    <source>
        <dbReference type="ARBA" id="ARBA00004425"/>
    </source>
</evidence>
<dbReference type="Gene3D" id="1.10.510.10">
    <property type="entry name" value="Transferase(Phosphotransferase) domain 1"/>
    <property type="match status" value="1"/>
</dbReference>
<evidence type="ECO:0000256" key="7">
    <source>
        <dbReference type="ARBA" id="ARBA00022511"/>
    </source>
</evidence>
<dbReference type="InterPro" id="IPR011992">
    <property type="entry name" value="EF-hand-dom_pair"/>
</dbReference>
<evidence type="ECO:0000256" key="8">
    <source>
        <dbReference type="ARBA" id="ARBA00022527"/>
    </source>
</evidence>
<evidence type="ECO:0000256" key="1">
    <source>
        <dbReference type="ARBA" id="ARBA00001946"/>
    </source>
</evidence>
<dbReference type="InterPro" id="IPR008271">
    <property type="entry name" value="Ser/Thr_kinase_AS"/>
</dbReference>
<dbReference type="GO" id="GO:0020005">
    <property type="term" value="C:symbiont-containing vacuole membrane"/>
    <property type="evidence" value="ECO:0007669"/>
    <property type="project" value="UniProtKB-SubCell"/>
</dbReference>
<evidence type="ECO:0000256" key="11">
    <source>
        <dbReference type="ARBA" id="ARBA00022723"/>
    </source>
</evidence>
<dbReference type="PROSITE" id="PS00108">
    <property type="entry name" value="PROTEIN_KINASE_ST"/>
    <property type="match status" value="1"/>
</dbReference>
<evidence type="ECO:0000256" key="2">
    <source>
        <dbReference type="ARBA" id="ARBA00004230"/>
    </source>
</evidence>
<feature type="binding site" evidence="28">
    <location>
        <position position="88"/>
    </location>
    <ligand>
        <name>ATP</name>
        <dbReference type="ChEBI" id="CHEBI:30616"/>
    </ligand>
</feature>
<dbReference type="GO" id="GO:0005509">
    <property type="term" value="F:calcium ion binding"/>
    <property type="evidence" value="ECO:0007669"/>
    <property type="project" value="InterPro"/>
</dbReference>
<dbReference type="FunFam" id="1.10.510.10:FF:000398">
    <property type="entry name" value="Calcium-dependent protein kinase 1"/>
    <property type="match status" value="1"/>
</dbReference>
<dbReference type="Proteomes" id="UP001162131">
    <property type="component" value="Unassembled WGS sequence"/>
</dbReference>
<evidence type="ECO:0000256" key="18">
    <source>
        <dbReference type="ARBA" id="ARBA00022870"/>
    </source>
</evidence>
<dbReference type="CDD" id="cd05117">
    <property type="entry name" value="STKc_CAMK"/>
    <property type="match status" value="1"/>
</dbReference>
<keyword evidence="12" id="KW-0677">Repeat</keyword>
<evidence type="ECO:0000256" key="6">
    <source>
        <dbReference type="ARBA" id="ARBA00022475"/>
    </source>
</evidence>
<dbReference type="EC" id="2.7.11.1" evidence="5"/>
<dbReference type="SMART" id="SM00054">
    <property type="entry name" value="EFh"/>
    <property type="match status" value="4"/>
</dbReference>
<dbReference type="Pfam" id="PF13499">
    <property type="entry name" value="EF-hand_7"/>
    <property type="match status" value="2"/>
</dbReference>
<dbReference type="FunFam" id="3.30.200.20:FF:000315">
    <property type="entry name" value="Calcium-dependent protein kinase 3"/>
    <property type="match status" value="1"/>
</dbReference>
<dbReference type="SUPFAM" id="SSF47473">
    <property type="entry name" value="EF-hand"/>
    <property type="match status" value="1"/>
</dbReference>
<evidence type="ECO:0000256" key="27">
    <source>
        <dbReference type="ARBA" id="ARBA00068067"/>
    </source>
</evidence>
<evidence type="ECO:0000256" key="9">
    <source>
        <dbReference type="ARBA" id="ARBA00022679"/>
    </source>
</evidence>
<keyword evidence="19" id="KW-0969">Cilium</keyword>
<evidence type="ECO:0000256" key="5">
    <source>
        <dbReference type="ARBA" id="ARBA00012513"/>
    </source>
</evidence>
<dbReference type="AlphaFoldDB" id="A0AAU9IFL9"/>
<dbReference type="PROSITE" id="PS00018">
    <property type="entry name" value="EF_HAND_1"/>
    <property type="match status" value="4"/>
</dbReference>
<keyword evidence="7" id="KW-1032">Host cell membrane</keyword>
<protein>
    <recommendedName>
        <fullName evidence="27">Calcium-dependent protein kinase 1</fullName>
        <ecNumber evidence="5">2.7.11.1</ecNumber>
    </recommendedName>
</protein>
<keyword evidence="18" id="KW-1043">Host membrane</keyword>
<sequence>MGCINSTPQNATEFKPTDNPDVSAEVSITSPSKNLPRDSILINRKQFIFSRLGQITDYYIIHDEIGSGAFSTVKRATHKETNLPRAIKIISKSGIADEVREKLNEEVEILKELDHPNIIKIYEIIEDDSSLNIVTELCEGQELFNKIVECKPFSETQAAIIMYQILSGLIMAHQRGIVHRDLKPENLLFLNNSKDSPLKIIDFGLSQKIKAENKSVNFVGTAYYIAPEVLESNYNTKCDLWSCGVILYLMLCGHPPFNGTSEEQIFKKISRGVFPFKGNEWAVVSREAKNLIKKMLTKDISKRCSAEEAFQDPWVQERVQGLVADRLIDENVLLNLVQFRTRNKLQQATMAFIASHFVSNQEIEGLRKMFVTLDANGDGKLNLDELRRGFAKYPNLSKMNIQEILENCDVDNNGFIDYNEFLAATLNWQKTLSHERLEAAFKAFDSDQSGSITVKEIKSFLGDESELEEGIWEQILKEADTNGDGVLDLEEFKNVMLKKID</sequence>
<dbReference type="GO" id="GO:0005886">
    <property type="term" value="C:plasma membrane"/>
    <property type="evidence" value="ECO:0007669"/>
    <property type="project" value="UniProtKB-SubCell"/>
</dbReference>
<evidence type="ECO:0000256" key="20">
    <source>
        <dbReference type="ARBA" id="ARBA00023139"/>
    </source>
</evidence>
<evidence type="ECO:0000256" key="21">
    <source>
        <dbReference type="ARBA" id="ARBA00023273"/>
    </source>
</evidence>
<feature type="domain" description="EF-hand" evidence="31">
    <location>
        <begin position="468"/>
        <end position="501"/>
    </location>
</feature>
<evidence type="ECO:0000256" key="15">
    <source>
        <dbReference type="ARBA" id="ARBA00022837"/>
    </source>
</evidence>
<evidence type="ECO:0000256" key="24">
    <source>
        <dbReference type="ARBA" id="ARBA00047899"/>
    </source>
</evidence>
<keyword evidence="33" id="KW-1185">Reference proteome</keyword>
<comment type="catalytic activity">
    <reaction evidence="24">
        <text>L-threonyl-[protein] + ATP = O-phospho-L-threonyl-[protein] + ADP + H(+)</text>
        <dbReference type="Rhea" id="RHEA:46608"/>
        <dbReference type="Rhea" id="RHEA-COMP:11060"/>
        <dbReference type="Rhea" id="RHEA-COMP:11605"/>
        <dbReference type="ChEBI" id="CHEBI:15378"/>
        <dbReference type="ChEBI" id="CHEBI:30013"/>
        <dbReference type="ChEBI" id="CHEBI:30616"/>
        <dbReference type="ChEBI" id="CHEBI:61977"/>
        <dbReference type="ChEBI" id="CHEBI:456216"/>
        <dbReference type="EC" id="2.7.11.1"/>
    </reaction>
</comment>
<feature type="domain" description="Protein kinase" evidence="30">
    <location>
        <begin position="59"/>
        <end position="315"/>
    </location>
</feature>
<reference evidence="32" key="1">
    <citation type="submission" date="2021-09" db="EMBL/GenBank/DDBJ databases">
        <authorList>
            <consortium name="AG Swart"/>
            <person name="Singh M."/>
            <person name="Singh A."/>
            <person name="Seah K."/>
            <person name="Emmerich C."/>
        </authorList>
    </citation>
    <scope>NUCLEOTIDE SEQUENCE</scope>
    <source>
        <strain evidence="32">ATCC30299</strain>
    </source>
</reference>
<dbReference type="Pfam" id="PF00069">
    <property type="entry name" value="Pkinase"/>
    <property type="match status" value="1"/>
</dbReference>
<evidence type="ECO:0000256" key="26">
    <source>
        <dbReference type="ARBA" id="ARBA00060437"/>
    </source>
</evidence>
<accession>A0AAU9IFL9</accession>
<dbReference type="PANTHER" id="PTHR24349">
    <property type="entry name" value="SERINE/THREONINE-PROTEIN KINASE"/>
    <property type="match status" value="1"/>
</dbReference>
<dbReference type="CDD" id="cd00051">
    <property type="entry name" value="EFh"/>
    <property type="match status" value="2"/>
</dbReference>
<evidence type="ECO:0000256" key="23">
    <source>
        <dbReference type="ARBA" id="ARBA00024334"/>
    </source>
</evidence>
<evidence type="ECO:0000256" key="19">
    <source>
        <dbReference type="ARBA" id="ARBA00023069"/>
    </source>
</evidence>
<evidence type="ECO:0000256" key="10">
    <source>
        <dbReference type="ARBA" id="ARBA00022707"/>
    </source>
</evidence>
<keyword evidence="6" id="KW-1003">Cell membrane</keyword>
<dbReference type="PROSITE" id="PS00107">
    <property type="entry name" value="PROTEIN_KINASE_ATP"/>
    <property type="match status" value="1"/>
</dbReference>
<dbReference type="EMBL" id="CAJZBQ010000002">
    <property type="protein sequence ID" value="CAG9310554.1"/>
    <property type="molecule type" value="Genomic_DNA"/>
</dbReference>
<proteinExistence type="inferred from homology"/>